<evidence type="ECO:0000313" key="3">
    <source>
        <dbReference type="Proteomes" id="UP001153269"/>
    </source>
</evidence>
<evidence type="ECO:0000313" key="2">
    <source>
        <dbReference type="EMBL" id="CAB1419195.1"/>
    </source>
</evidence>
<gene>
    <name evidence="2" type="ORF">PLEPLA_LOCUS7023</name>
</gene>
<evidence type="ECO:0000256" key="1">
    <source>
        <dbReference type="SAM" id="MobiDB-lite"/>
    </source>
</evidence>
<reference evidence="2" key="1">
    <citation type="submission" date="2020-03" db="EMBL/GenBank/DDBJ databases">
        <authorList>
            <person name="Weist P."/>
        </authorList>
    </citation>
    <scope>NUCLEOTIDE SEQUENCE</scope>
</reference>
<keyword evidence="3" id="KW-1185">Reference proteome</keyword>
<proteinExistence type="predicted"/>
<protein>
    <submittedName>
        <fullName evidence="2">Uncharacterized protein</fullName>
    </submittedName>
</protein>
<dbReference type="AlphaFoldDB" id="A0A9N7TU60"/>
<organism evidence="2 3">
    <name type="scientific">Pleuronectes platessa</name>
    <name type="common">European plaice</name>
    <dbReference type="NCBI Taxonomy" id="8262"/>
    <lineage>
        <taxon>Eukaryota</taxon>
        <taxon>Metazoa</taxon>
        <taxon>Chordata</taxon>
        <taxon>Craniata</taxon>
        <taxon>Vertebrata</taxon>
        <taxon>Euteleostomi</taxon>
        <taxon>Actinopterygii</taxon>
        <taxon>Neopterygii</taxon>
        <taxon>Teleostei</taxon>
        <taxon>Neoteleostei</taxon>
        <taxon>Acanthomorphata</taxon>
        <taxon>Carangaria</taxon>
        <taxon>Pleuronectiformes</taxon>
        <taxon>Pleuronectoidei</taxon>
        <taxon>Pleuronectidae</taxon>
        <taxon>Pleuronectes</taxon>
    </lineage>
</organism>
<name>A0A9N7TU60_PLEPL</name>
<dbReference type="EMBL" id="CADEAL010000371">
    <property type="protein sequence ID" value="CAB1419195.1"/>
    <property type="molecule type" value="Genomic_DNA"/>
</dbReference>
<feature type="compositionally biased region" description="Basic and acidic residues" evidence="1">
    <location>
        <begin position="77"/>
        <end position="89"/>
    </location>
</feature>
<dbReference type="Proteomes" id="UP001153269">
    <property type="component" value="Unassembled WGS sequence"/>
</dbReference>
<feature type="compositionally biased region" description="Polar residues" evidence="1">
    <location>
        <begin position="51"/>
        <end position="61"/>
    </location>
</feature>
<sequence>MKEKYYFLNASPTYSVYTMSRCGPFLTVIPSSRPKTRNQCQTKHGAYVGVTQGQPKKNASNEAERTERRSSNLRQDFQTDRDGKFREPVQHPGAKRRQHRLSWETEAIFTETPLSQR</sequence>
<feature type="region of interest" description="Disordered" evidence="1">
    <location>
        <begin position="45"/>
        <end position="104"/>
    </location>
</feature>
<comment type="caution">
    <text evidence="2">The sequence shown here is derived from an EMBL/GenBank/DDBJ whole genome shotgun (WGS) entry which is preliminary data.</text>
</comment>
<accession>A0A9N7TU60</accession>